<organism evidence="1 2">
    <name type="scientific">Fusarium poae</name>
    <dbReference type="NCBI Taxonomy" id="36050"/>
    <lineage>
        <taxon>Eukaryota</taxon>
        <taxon>Fungi</taxon>
        <taxon>Dikarya</taxon>
        <taxon>Ascomycota</taxon>
        <taxon>Pezizomycotina</taxon>
        <taxon>Sordariomycetes</taxon>
        <taxon>Hypocreomycetidae</taxon>
        <taxon>Hypocreales</taxon>
        <taxon>Nectriaceae</taxon>
        <taxon>Fusarium</taxon>
    </lineage>
</organism>
<comment type="caution">
    <text evidence="1">The sequence shown here is derived from an EMBL/GenBank/DDBJ whole genome shotgun (WGS) entry which is preliminary data.</text>
</comment>
<evidence type="ECO:0000313" key="2">
    <source>
        <dbReference type="Proteomes" id="UP000091967"/>
    </source>
</evidence>
<name>A0A1B8AS82_FUSPO</name>
<evidence type="ECO:0000313" key="1">
    <source>
        <dbReference type="EMBL" id="OBS23350.1"/>
    </source>
</evidence>
<keyword evidence="2" id="KW-1185">Reference proteome</keyword>
<dbReference type="OrthoDB" id="5047692at2759"/>
<dbReference type="Proteomes" id="UP000091967">
    <property type="component" value="Unassembled WGS sequence"/>
</dbReference>
<reference evidence="1 2" key="1">
    <citation type="submission" date="2016-06" db="EMBL/GenBank/DDBJ databases">
        <title>Living apart together: crosstalk between the core and supernumerary genomes in a fungal plant pathogen.</title>
        <authorList>
            <person name="Vanheule A."/>
            <person name="Audenaert K."/>
            <person name="Warris S."/>
            <person name="Van De Geest H."/>
            <person name="Schijlen E."/>
            <person name="Hofte M."/>
            <person name="De Saeger S."/>
            <person name="Haesaert G."/>
            <person name="Waalwijk C."/>
            <person name="Van Der Lee T."/>
        </authorList>
    </citation>
    <scope>NUCLEOTIDE SEQUENCE [LARGE SCALE GENOMIC DNA]</scope>
    <source>
        <strain evidence="1 2">2516</strain>
    </source>
</reference>
<gene>
    <name evidence="1" type="ORF">FPOA_03899</name>
</gene>
<protein>
    <submittedName>
        <fullName evidence="1">Uncharacterized protein</fullName>
    </submittedName>
</protein>
<proteinExistence type="predicted"/>
<sequence length="435" mass="50524">MLQISERSVCDKGDIARNLTTEIYPFTRWVQFIHRTAHDFLVDTQAGKDILNYYSGKRTMIDFKIKLFKSDLYLSAIYHTIGVMASAEFAISHCVKLQHEGIEDEVMSQLLQAIQKLWNQGVFIQVIDRSVPSYHLLPARLACELTNMEEFLLPWILKSHSSQDPTIALRHVCLEWNVERMTGPPTHMIKQLISLGADPHAVGVTLPQLAKFTWWNARFTQETSAFELLLRGTLNRLNRGDRDVMPEILQVIDSMTPSCPDYWRRRIIVHIFQEPFGDYAYNELQNWEYLSMGVDWSTFEVNMQYLLKRLLACVESCEIPTKDYKVHEVANSAVKPYIRIRNFRPWRLEDGGKPSCYRVINQESWNSLCDNRFGTIDYADFNLQGVLRSWFPGPEHDFLLGSYERVSIDDEVDEIASEGLGFYRILSQNVDNRFG</sequence>
<dbReference type="AlphaFoldDB" id="A0A1B8AS82"/>
<dbReference type="STRING" id="36050.A0A1B8AS82"/>
<dbReference type="EMBL" id="LYXU01000002">
    <property type="protein sequence ID" value="OBS23350.1"/>
    <property type="molecule type" value="Genomic_DNA"/>
</dbReference>
<accession>A0A1B8AS82</accession>